<sequence>MGKTEYDSLVAEGRYFAQDNQLSWHVPINDDGDVPKQFRWNLSRVISAPTPPVFWLSTARVPSSAERALKTIYSSRQYTIPSKLWLTDEWWDLYKAIALHTLLVRKNKLPHVSVNILKIIRILGVCCFPHTPWEVSSEDTRKAYNVSLLIGASGKTALNMEMVIRLFLDGMHLTDARPLSQYCQPFQEYRAQQGKVDARRKSERTFRHTDLVRKNLSDRKSADRLPDKQAFWELVDIIFTEQPRTFSDFIRFRVIQLCILTGLRIGEIVSLPADCLRKRTYSTKDGEPAEAEHGITTSLTLRYFSEKNVTQFSKSSLILTENTQHVPPMFSDIVEEIVESTLLATSAMRVRLEQQTTQKCLFPELHHNKFVPSYEAYTRVTGSITITNCGVPPGMIEEYREEYNPSLLDKIYQFQVREIEHNDQKLSSNIRRFHHLWKNNVGAYTRGGRKISGRLGWKGIYFKVSQIEAFLNEFRPNKRPDVAPVKLQNGQFHFPHQNLFLVPTHAVSEGRHGNVTNSNLYYSVSKASTQDVMRMLDGSSKDSIFARYRPQIAENLFLRTHSIRHLQNTELMRLNVADTVVSKRFRKDVRHATAYDHRSLLEDLKNIAIDDEFASLLSERGQTIYKMVKTGKLSGSIVDEFRQIEMSEGTKVAVQYIQSEADGFHVTPYGLCLNAFTIETCPKHLECFNNCKHLARTNVQSEEDNLKKLRSRLAEWIGVIENQPIQNRPFGWKNQLDHTRDRLDAVDKALATKPGLRVFPDGHDRYEGHCGSKPTILDT</sequence>
<protein>
    <recommendedName>
        <fullName evidence="3">Integrase</fullName>
    </recommendedName>
</protein>
<evidence type="ECO:0000313" key="1">
    <source>
        <dbReference type="EMBL" id="RCK45514.1"/>
    </source>
</evidence>
<name>A0A367WVM4_9PROT</name>
<reference evidence="1 2" key="1">
    <citation type="submission" date="2014-07" db="EMBL/GenBank/DDBJ databases">
        <title>Draft genome sequence of Thalassospira xiamenensis IB13.</title>
        <authorList>
            <person name="Lai Q."/>
            <person name="Shao Z."/>
        </authorList>
    </citation>
    <scope>NUCLEOTIDE SEQUENCE [LARGE SCALE GENOMIC DNA]</scope>
    <source>
        <strain evidence="1 2">IB13</strain>
    </source>
</reference>
<dbReference type="AlphaFoldDB" id="A0A367WVM4"/>
<proteinExistence type="predicted"/>
<dbReference type="EMBL" id="JPWJ01000014">
    <property type="protein sequence ID" value="RCK45514.1"/>
    <property type="molecule type" value="Genomic_DNA"/>
</dbReference>
<comment type="caution">
    <text evidence="1">The sequence shown here is derived from an EMBL/GenBank/DDBJ whole genome shotgun (WGS) entry which is preliminary data.</text>
</comment>
<organism evidence="1 2">
    <name type="scientific">Thalassospira xiamenensis</name>
    <dbReference type="NCBI Taxonomy" id="220697"/>
    <lineage>
        <taxon>Bacteria</taxon>
        <taxon>Pseudomonadati</taxon>
        <taxon>Pseudomonadota</taxon>
        <taxon>Alphaproteobacteria</taxon>
        <taxon>Rhodospirillales</taxon>
        <taxon>Thalassospiraceae</taxon>
        <taxon>Thalassospira</taxon>
    </lineage>
</organism>
<evidence type="ECO:0000313" key="2">
    <source>
        <dbReference type="Proteomes" id="UP000252266"/>
    </source>
</evidence>
<evidence type="ECO:0008006" key="3">
    <source>
        <dbReference type="Google" id="ProtNLM"/>
    </source>
</evidence>
<accession>A0A367WVM4</accession>
<gene>
    <name evidence="1" type="ORF">TH44_20840</name>
</gene>
<dbReference type="Proteomes" id="UP000252266">
    <property type="component" value="Unassembled WGS sequence"/>
</dbReference>
<dbReference type="RefSeq" id="WP_062959909.1">
    <property type="nucleotide sequence ID" value="NZ_JPWJ01000014.1"/>
</dbReference>